<dbReference type="EMBL" id="CP001843">
    <property type="protein sequence ID" value="AEF86003.1"/>
    <property type="molecule type" value="Genomic_DNA"/>
</dbReference>
<dbReference type="eggNOG" id="ENOG502ZEAI">
    <property type="taxonomic scope" value="Bacteria"/>
</dbReference>
<keyword evidence="2" id="KW-1133">Transmembrane helix</keyword>
<organism evidence="3 4">
    <name type="scientific">Treponema primitia (strain ATCC BAA-887 / DSM 12427 / ZAS-2)</name>
    <dbReference type="NCBI Taxonomy" id="545694"/>
    <lineage>
        <taxon>Bacteria</taxon>
        <taxon>Pseudomonadati</taxon>
        <taxon>Spirochaetota</taxon>
        <taxon>Spirochaetia</taxon>
        <taxon>Spirochaetales</taxon>
        <taxon>Treponemataceae</taxon>
        <taxon>Treponema</taxon>
    </lineage>
</organism>
<gene>
    <name evidence="3" type="ordered locus">TREPR_1731</name>
</gene>
<proteinExistence type="predicted"/>
<name>F5YMT9_TREPZ</name>
<keyword evidence="2" id="KW-0812">Transmembrane</keyword>
<evidence type="ECO:0008006" key="5">
    <source>
        <dbReference type="Google" id="ProtNLM"/>
    </source>
</evidence>
<evidence type="ECO:0000313" key="4">
    <source>
        <dbReference type="Proteomes" id="UP000009223"/>
    </source>
</evidence>
<accession>F5YMT9</accession>
<dbReference type="Proteomes" id="UP000009223">
    <property type="component" value="Chromosome"/>
</dbReference>
<protein>
    <recommendedName>
        <fullName evidence="5">Lipopolysaccharide assembly protein A domain-containing protein</fullName>
    </recommendedName>
</protein>
<feature type="transmembrane region" description="Helical" evidence="2">
    <location>
        <begin position="5"/>
        <end position="21"/>
    </location>
</feature>
<evidence type="ECO:0000256" key="1">
    <source>
        <dbReference type="SAM" id="MobiDB-lite"/>
    </source>
</evidence>
<dbReference type="AlphaFoldDB" id="F5YMT9"/>
<feature type="region of interest" description="Disordered" evidence="1">
    <location>
        <begin position="79"/>
        <end position="110"/>
    </location>
</feature>
<feature type="transmembrane region" description="Helical" evidence="2">
    <location>
        <begin position="41"/>
        <end position="61"/>
    </location>
</feature>
<keyword evidence="4" id="KW-1185">Reference proteome</keyword>
<sequence>MPWRLIGLVLILVIFLVFIGLNLDNRCDISFGFSTLPAVPVYLPIFASFVFGLLCSIPFAVSMELRRAKKNKEAKAGEFPVFDIPGMPPPKKRGKGAPGDFPNGGPYGID</sequence>
<dbReference type="OrthoDB" id="371372at2"/>
<reference evidence="4" key="1">
    <citation type="submission" date="2009-12" db="EMBL/GenBank/DDBJ databases">
        <title>Complete sequence of Treponema primitia strain ZAS-2.</title>
        <authorList>
            <person name="Tetu S.G."/>
            <person name="Matson E."/>
            <person name="Ren Q."/>
            <person name="Seshadri R."/>
            <person name="Elbourne L."/>
            <person name="Hassan K.A."/>
            <person name="Durkin A."/>
            <person name="Radune D."/>
            <person name="Mohamoud Y."/>
            <person name="Shay R."/>
            <person name="Jin S."/>
            <person name="Zhang X."/>
            <person name="Lucey K."/>
            <person name="Ballor N.R."/>
            <person name="Ottesen E."/>
            <person name="Rosenthal R."/>
            <person name="Allen A."/>
            <person name="Leadbetter J.R."/>
            <person name="Paulsen I.T."/>
        </authorList>
    </citation>
    <scope>NUCLEOTIDE SEQUENCE [LARGE SCALE GENOMIC DNA]</scope>
    <source>
        <strain evidence="4">ATCC BAA-887 / DSM 12427 / ZAS-2</strain>
    </source>
</reference>
<evidence type="ECO:0000256" key="2">
    <source>
        <dbReference type="SAM" id="Phobius"/>
    </source>
</evidence>
<keyword evidence="2" id="KW-0472">Membrane</keyword>
<reference evidence="3 4" key="2">
    <citation type="journal article" date="2011" name="ISME J.">
        <title>RNA-seq reveals cooperative metabolic interactions between two termite-gut spirochete species in co-culture.</title>
        <authorList>
            <person name="Rosenthal A.Z."/>
            <person name="Matson E.G."/>
            <person name="Eldar A."/>
            <person name="Leadbetter J.R."/>
        </authorList>
    </citation>
    <scope>NUCLEOTIDE SEQUENCE [LARGE SCALE GENOMIC DNA]</scope>
    <source>
        <strain evidence="4">ATCC BAA-887 / DSM 12427 / ZAS-2</strain>
    </source>
</reference>
<dbReference type="KEGG" id="tpi:TREPR_1731"/>
<dbReference type="HOGENOM" id="CLU_2169962_0_0_12"/>
<evidence type="ECO:0000313" key="3">
    <source>
        <dbReference type="EMBL" id="AEF86003.1"/>
    </source>
</evidence>
<dbReference type="STRING" id="545694.TREPR_1731"/>
<dbReference type="RefSeq" id="WP_015708396.1">
    <property type="nucleotide sequence ID" value="NC_015578.1"/>
</dbReference>